<evidence type="ECO:0000256" key="7">
    <source>
        <dbReference type="SAM" id="MobiDB-lite"/>
    </source>
</evidence>
<dbReference type="Gene3D" id="1.10.10.60">
    <property type="entry name" value="Homeodomain-like"/>
    <property type="match status" value="1"/>
</dbReference>
<dbReference type="PROSITE" id="PS50110">
    <property type="entry name" value="RESPONSE_REGULATORY"/>
    <property type="match status" value="1"/>
</dbReference>
<feature type="region of interest" description="Disordered" evidence="7">
    <location>
        <begin position="463"/>
        <end position="498"/>
    </location>
</feature>
<evidence type="ECO:0000259" key="8">
    <source>
        <dbReference type="PROSITE" id="PS50110"/>
    </source>
</evidence>
<dbReference type="InterPro" id="IPR009057">
    <property type="entry name" value="Homeodomain-like_sf"/>
</dbReference>
<dbReference type="InterPro" id="IPR011006">
    <property type="entry name" value="CheY-like_superfamily"/>
</dbReference>
<dbReference type="Proteomes" id="UP000824890">
    <property type="component" value="Unassembled WGS sequence"/>
</dbReference>
<evidence type="ECO:0000256" key="1">
    <source>
        <dbReference type="ARBA" id="ARBA00004123"/>
    </source>
</evidence>
<evidence type="ECO:0000256" key="4">
    <source>
        <dbReference type="ARBA" id="ARBA00023163"/>
    </source>
</evidence>
<dbReference type="InterPro" id="IPR001789">
    <property type="entry name" value="Sig_transdc_resp-reg_receiver"/>
</dbReference>
<feature type="modified residue" description="4-aspartylphosphate" evidence="6">
    <location>
        <position position="86"/>
    </location>
</feature>
<comment type="subcellular location">
    <subcellularLocation>
        <location evidence="1">Nucleus</location>
    </subcellularLocation>
</comment>
<keyword evidence="10" id="KW-1185">Reference proteome</keyword>
<feature type="compositionally biased region" description="Polar residues" evidence="7">
    <location>
        <begin position="224"/>
        <end position="234"/>
    </location>
</feature>
<name>A0ABQ8DB82_BRANA</name>
<keyword evidence="2" id="KW-0902">Two-component regulatory system</keyword>
<dbReference type="InterPro" id="IPR006447">
    <property type="entry name" value="Myb_dom_plants"/>
</dbReference>
<keyword evidence="5" id="KW-0539">Nucleus</keyword>
<evidence type="ECO:0000256" key="6">
    <source>
        <dbReference type="PROSITE-ProRule" id="PRU00169"/>
    </source>
</evidence>
<evidence type="ECO:0000256" key="2">
    <source>
        <dbReference type="ARBA" id="ARBA00023012"/>
    </source>
</evidence>
<keyword evidence="4" id="KW-0804">Transcription</keyword>
<dbReference type="SUPFAM" id="SSF52172">
    <property type="entry name" value="CheY-like"/>
    <property type="match status" value="1"/>
</dbReference>
<evidence type="ECO:0000256" key="3">
    <source>
        <dbReference type="ARBA" id="ARBA00023015"/>
    </source>
</evidence>
<evidence type="ECO:0000313" key="9">
    <source>
        <dbReference type="EMBL" id="KAH0926242.1"/>
    </source>
</evidence>
<dbReference type="SMART" id="SM00448">
    <property type="entry name" value="REC"/>
    <property type="match status" value="1"/>
</dbReference>
<proteinExistence type="predicted"/>
<keyword evidence="6" id="KW-0597">Phosphoprotein</keyword>
<dbReference type="CDD" id="cd17584">
    <property type="entry name" value="REC_typeB_ARR-like"/>
    <property type="match status" value="1"/>
</dbReference>
<protein>
    <recommendedName>
        <fullName evidence="8">Response regulatory domain-containing protein</fullName>
    </recommendedName>
</protein>
<feature type="region of interest" description="Disordered" evidence="7">
    <location>
        <begin position="207"/>
        <end position="245"/>
    </location>
</feature>
<evidence type="ECO:0000256" key="5">
    <source>
        <dbReference type="ARBA" id="ARBA00023242"/>
    </source>
</evidence>
<keyword evidence="3" id="KW-0805">Transcription regulation</keyword>
<dbReference type="SUPFAM" id="SSF46689">
    <property type="entry name" value="Homeodomain-like"/>
    <property type="match status" value="1"/>
</dbReference>
<dbReference type="Pfam" id="PF00072">
    <property type="entry name" value="Response_reg"/>
    <property type="match status" value="1"/>
</dbReference>
<evidence type="ECO:0000313" key="10">
    <source>
        <dbReference type="Proteomes" id="UP000824890"/>
    </source>
</evidence>
<comment type="caution">
    <text evidence="9">The sequence shown here is derived from an EMBL/GenBank/DDBJ whole genome shotgun (WGS) entry which is preliminary data.</text>
</comment>
<dbReference type="Gene3D" id="3.40.50.2300">
    <property type="match status" value="1"/>
</dbReference>
<gene>
    <name evidence="9" type="ORF">HID58_018498</name>
</gene>
<accession>A0ABQ8DB82</accession>
<dbReference type="EMBL" id="JAGKQM010000005">
    <property type="protein sequence ID" value="KAH0926242.1"/>
    <property type="molecule type" value="Genomic_DNA"/>
</dbReference>
<feature type="compositionally biased region" description="Polar residues" evidence="7">
    <location>
        <begin position="463"/>
        <end position="476"/>
    </location>
</feature>
<organism evidence="9 10">
    <name type="scientific">Brassica napus</name>
    <name type="common">Rape</name>
    <dbReference type="NCBI Taxonomy" id="3708"/>
    <lineage>
        <taxon>Eukaryota</taxon>
        <taxon>Viridiplantae</taxon>
        <taxon>Streptophyta</taxon>
        <taxon>Embryophyta</taxon>
        <taxon>Tracheophyta</taxon>
        <taxon>Spermatophyta</taxon>
        <taxon>Magnoliopsida</taxon>
        <taxon>eudicotyledons</taxon>
        <taxon>Gunneridae</taxon>
        <taxon>Pentapetalae</taxon>
        <taxon>rosids</taxon>
        <taxon>malvids</taxon>
        <taxon>Brassicales</taxon>
        <taxon>Brassicaceae</taxon>
        <taxon>Brassiceae</taxon>
        <taxon>Brassica</taxon>
    </lineage>
</organism>
<reference evidence="9 10" key="1">
    <citation type="submission" date="2021-05" db="EMBL/GenBank/DDBJ databases">
        <title>Genome Assembly of Synthetic Allotetraploid Brassica napus Reveals Homoeologous Exchanges between Subgenomes.</title>
        <authorList>
            <person name="Davis J.T."/>
        </authorList>
    </citation>
    <scope>NUCLEOTIDE SEQUENCE [LARGE SCALE GENOMIC DNA]</scope>
    <source>
        <strain evidence="10">cv. Da-Ae</strain>
        <tissue evidence="9">Seedling</tissue>
    </source>
</reference>
<dbReference type="PANTHER" id="PTHR43874:SF130">
    <property type="entry name" value="GENOME ASSEMBLY, CHROMOSOME: A05"/>
    <property type="match status" value="1"/>
</dbReference>
<dbReference type="PANTHER" id="PTHR43874">
    <property type="entry name" value="TWO-COMPONENT RESPONSE REGULATOR"/>
    <property type="match status" value="1"/>
</dbReference>
<feature type="domain" description="Response regulatory" evidence="8">
    <location>
        <begin position="35"/>
        <end position="150"/>
    </location>
</feature>
<dbReference type="InterPro" id="IPR045279">
    <property type="entry name" value="ARR-like"/>
</dbReference>
<dbReference type="NCBIfam" id="TIGR01557">
    <property type="entry name" value="myb_SHAQKYF"/>
    <property type="match status" value="1"/>
</dbReference>
<feature type="compositionally biased region" description="Low complexity" evidence="7">
    <location>
        <begin position="207"/>
        <end position="223"/>
    </location>
</feature>
<sequence length="498" mass="56489">MSEASRTDDGDRTLFKQRETSQISSFLNEFPASANVLVVEPNFVTLRKMKNLMIKYGYQVTVYADAEAALAFLRNCEHGINLVIWDFHMPRINGIQALKIICTKMDLPVVIMSDDDRKTSVMQATVHGACYYVMKPIRKEIIATIWQHIVRKRMMSKSGLIPPVQLDVVQNHDGFKENKDDSMPVDQGNSEQNINMIGEKAENLPIQSDSVQNNGSDQDNNDSWTKSPYNSEQNMDGEERKQPKTRVVWTNDLQEKFLKAVDILGGARKANPKPLLKMLEDMNIKGLTRRHVCSHLQKYRLSLEGKEITQQMQEFGWSSACTTSPLLGLNNVHTATSSLINGGASYPVQENQYQNGYMEVNNNHAASSTLMNGRATYPVQDNQYQNGYFGVNNNQVMTNTMPYDFDHDHYLQKQKPEKASSIDIPEDLGLAYTMPRLPYNLGHGNHLQHEQQHQLSHQWNNVMSNNEPELPSSNGVTGVGGTYPSLPYDPNEFYNYNQ</sequence>